<dbReference type="PIRSF" id="PIRSF000171">
    <property type="entry name" value="SDHA_APRA_LASPO"/>
    <property type="match status" value="1"/>
</dbReference>
<dbReference type="Pfam" id="PF02910">
    <property type="entry name" value="Succ_DH_flav_C"/>
    <property type="match status" value="1"/>
</dbReference>
<dbReference type="InterPro" id="IPR036188">
    <property type="entry name" value="FAD/NAD-bd_sf"/>
</dbReference>
<evidence type="ECO:0000256" key="7">
    <source>
        <dbReference type="ARBA" id="ARBA00022827"/>
    </source>
</evidence>
<dbReference type="SUPFAM" id="SSF46977">
    <property type="entry name" value="Succinate dehydrogenase/fumarate reductase flavoprotein C-terminal domain"/>
    <property type="match status" value="1"/>
</dbReference>
<dbReference type="Gene3D" id="3.50.50.60">
    <property type="entry name" value="FAD/NAD(P)-binding domain"/>
    <property type="match status" value="1"/>
</dbReference>
<dbReference type="RefSeq" id="WP_338392767.1">
    <property type="nucleotide sequence ID" value="NZ_AP025314.1"/>
</dbReference>
<evidence type="ECO:0000256" key="2">
    <source>
        <dbReference type="ARBA" id="ARBA00004950"/>
    </source>
</evidence>
<keyword evidence="7 12" id="KW-0274">FAD</keyword>
<comment type="similarity">
    <text evidence="3 12">Belongs to the FAD-dependent oxidoreductase 2 family. NadB subfamily.</text>
</comment>
<gene>
    <name evidence="16" type="primary">nadB</name>
    <name evidence="16" type="ORF">FUAX_36950</name>
</gene>
<dbReference type="InterPro" id="IPR037099">
    <property type="entry name" value="Fum_R/Succ_DH_flav-like_C_sf"/>
</dbReference>
<evidence type="ECO:0000256" key="9">
    <source>
        <dbReference type="ARBA" id="ARBA00048305"/>
    </source>
</evidence>
<proteinExistence type="inferred from homology"/>
<dbReference type="InterPro" id="IPR027477">
    <property type="entry name" value="Succ_DH/fumarate_Rdtase_cat_sf"/>
</dbReference>
<evidence type="ECO:0000256" key="6">
    <source>
        <dbReference type="ARBA" id="ARBA00022642"/>
    </source>
</evidence>
<dbReference type="GO" id="GO:0008734">
    <property type="term" value="F:L-aspartate oxidase activity"/>
    <property type="evidence" value="ECO:0007669"/>
    <property type="project" value="UniProtKB-UniRule"/>
</dbReference>
<evidence type="ECO:0000313" key="17">
    <source>
        <dbReference type="Proteomes" id="UP001348817"/>
    </source>
</evidence>
<evidence type="ECO:0000259" key="14">
    <source>
        <dbReference type="Pfam" id="PF00890"/>
    </source>
</evidence>
<dbReference type="GO" id="GO:0034628">
    <property type="term" value="P:'de novo' NAD+ biosynthetic process from L-aspartate"/>
    <property type="evidence" value="ECO:0007669"/>
    <property type="project" value="TreeGrafter"/>
</dbReference>
<feature type="coiled-coil region" evidence="13">
    <location>
        <begin position="448"/>
        <end position="475"/>
    </location>
</feature>
<organism evidence="16 17">
    <name type="scientific">Fulvitalea axinellae</name>
    <dbReference type="NCBI Taxonomy" id="1182444"/>
    <lineage>
        <taxon>Bacteria</taxon>
        <taxon>Pseudomonadati</taxon>
        <taxon>Bacteroidota</taxon>
        <taxon>Cytophagia</taxon>
        <taxon>Cytophagales</taxon>
        <taxon>Persicobacteraceae</taxon>
        <taxon>Fulvitalea</taxon>
    </lineage>
</organism>
<protein>
    <recommendedName>
        <fullName evidence="4 10">L-aspartate oxidase</fullName>
        <ecNumber evidence="4 10">1.4.3.16</ecNumber>
    </recommendedName>
</protein>
<dbReference type="GO" id="GO:0005737">
    <property type="term" value="C:cytoplasm"/>
    <property type="evidence" value="ECO:0007669"/>
    <property type="project" value="UniProtKB-SubCell"/>
</dbReference>
<keyword evidence="5 12" id="KW-0285">Flavoprotein</keyword>
<dbReference type="InterPro" id="IPR015939">
    <property type="entry name" value="Fum_Rdtase/Succ_DH_flav-like_C"/>
</dbReference>
<evidence type="ECO:0000256" key="3">
    <source>
        <dbReference type="ARBA" id="ARBA00008562"/>
    </source>
</evidence>
<dbReference type="PANTHER" id="PTHR42716:SF2">
    <property type="entry name" value="L-ASPARTATE OXIDASE, CHLOROPLASTIC"/>
    <property type="match status" value="1"/>
</dbReference>
<feature type="active site" description="Proton acceptor" evidence="11">
    <location>
        <position position="286"/>
    </location>
</feature>
<dbReference type="FunFam" id="1.20.58.100:FF:000002">
    <property type="entry name" value="L-aspartate oxidase"/>
    <property type="match status" value="1"/>
</dbReference>
<evidence type="ECO:0000256" key="5">
    <source>
        <dbReference type="ARBA" id="ARBA00022630"/>
    </source>
</evidence>
<dbReference type="Gene3D" id="3.90.700.10">
    <property type="entry name" value="Succinate dehydrogenase/fumarate reductase flavoprotein, catalytic domain"/>
    <property type="match status" value="1"/>
</dbReference>
<dbReference type="Gene3D" id="1.20.58.100">
    <property type="entry name" value="Fumarate reductase/succinate dehydrogenase flavoprotein-like, C-terminal domain"/>
    <property type="match status" value="1"/>
</dbReference>
<evidence type="ECO:0000259" key="15">
    <source>
        <dbReference type="Pfam" id="PF02910"/>
    </source>
</evidence>
<evidence type="ECO:0000256" key="11">
    <source>
        <dbReference type="PIRSR" id="PIRSR000171-1"/>
    </source>
</evidence>
<dbReference type="AlphaFoldDB" id="A0AAU9CM27"/>
<dbReference type="InterPro" id="IPR003953">
    <property type="entry name" value="FAD-dep_OxRdtase_2_FAD-bd"/>
</dbReference>
<evidence type="ECO:0000256" key="13">
    <source>
        <dbReference type="SAM" id="Coils"/>
    </source>
</evidence>
<evidence type="ECO:0000256" key="1">
    <source>
        <dbReference type="ARBA" id="ARBA00001974"/>
    </source>
</evidence>
<dbReference type="NCBIfam" id="NF006567">
    <property type="entry name" value="PRK09077.1"/>
    <property type="match status" value="1"/>
</dbReference>
<feature type="domain" description="FAD-dependent oxidoreductase 2 FAD-binding" evidence="14">
    <location>
        <begin position="7"/>
        <end position="387"/>
    </location>
</feature>
<reference evidence="16 17" key="1">
    <citation type="submission" date="2021-12" db="EMBL/GenBank/DDBJ databases">
        <title>Genome sequencing of bacteria with rrn-lacking chromosome and rrn-plasmid.</title>
        <authorList>
            <person name="Anda M."/>
            <person name="Iwasaki W."/>
        </authorList>
    </citation>
    <scope>NUCLEOTIDE SEQUENCE [LARGE SCALE GENOMIC DNA]</scope>
    <source>
        <strain evidence="16 17">DSM 100852</strain>
    </source>
</reference>
<feature type="domain" description="Fumarate reductase/succinate dehydrogenase flavoprotein-like C-terminal" evidence="15">
    <location>
        <begin position="436"/>
        <end position="526"/>
    </location>
</feature>
<dbReference type="PANTHER" id="PTHR42716">
    <property type="entry name" value="L-ASPARTATE OXIDASE"/>
    <property type="match status" value="1"/>
</dbReference>
<evidence type="ECO:0000256" key="12">
    <source>
        <dbReference type="RuleBase" id="RU362049"/>
    </source>
</evidence>
<dbReference type="NCBIfam" id="TIGR00551">
    <property type="entry name" value="nadB"/>
    <property type="match status" value="1"/>
</dbReference>
<dbReference type="KEGG" id="fax:FUAX_36950"/>
<dbReference type="InterPro" id="IPR005288">
    <property type="entry name" value="NadB"/>
</dbReference>
<dbReference type="Pfam" id="PF00890">
    <property type="entry name" value="FAD_binding_2"/>
    <property type="match status" value="1"/>
</dbReference>
<sequence>MNAIKSDFLVVGSGVAGLTFALKVADHGKVNIVTKDAANESNTKYAQGGVAAVTNPDDDFELHTRDTLIAGAGLCHEDAVDILVKEGPERIRELIAIGTNFSKTDKGDYSLAKEGGHSRHRILHAADLTGAEIQRALWEAVRQHPNITVYEHHIGVDLVTEHHVLGNLAADFNICFGAYVLDKETGKVLTFKSDFTLLASGGATRVYLHSTNPDIATGDGIAMAYRAGVRIANMEFIQFHPTSLYHPGGRTFLISEALRGHGGILRNSKGERFMEKYDERKELAPRDIVARAIDSELKRLGDDCVFLDMTHLDGIAKRFPNIHKHCQDALRIDIEKEYIPVVPAAHYVCGGVMTNLNGLTSMQNLYVTGEAAHTGVHGANRLASNSLLEALVFSHRAAQKVINKRNRDFSHIIIPDWDDKGLANEEEWTLVRHNLRQLRGYMWDYVGIVRSKAQLQRALRRMRVLYEEVEDYYKRTKVSSELIELRNATAIAYLIINSALRRNESRGLHYMTDHPETRDEYLRDTIIH</sequence>
<dbReference type="FunFam" id="3.90.700.10:FF:000002">
    <property type="entry name" value="L-aspartate oxidase"/>
    <property type="match status" value="1"/>
</dbReference>
<evidence type="ECO:0000256" key="10">
    <source>
        <dbReference type="NCBIfam" id="TIGR00551"/>
    </source>
</evidence>
<evidence type="ECO:0000313" key="16">
    <source>
        <dbReference type="EMBL" id="BDD11263.1"/>
    </source>
</evidence>
<comment type="catalytic activity">
    <reaction evidence="9">
        <text>L-aspartate + O2 = iminosuccinate + H2O2</text>
        <dbReference type="Rhea" id="RHEA:25876"/>
        <dbReference type="ChEBI" id="CHEBI:15379"/>
        <dbReference type="ChEBI" id="CHEBI:16240"/>
        <dbReference type="ChEBI" id="CHEBI:29991"/>
        <dbReference type="ChEBI" id="CHEBI:77875"/>
        <dbReference type="EC" id="1.4.3.16"/>
    </reaction>
    <physiologicalReaction direction="left-to-right" evidence="9">
        <dbReference type="Rhea" id="RHEA:25877"/>
    </physiologicalReaction>
</comment>
<comment type="function">
    <text evidence="12">Catalyzes the oxidation of L-aspartate to iminoaspartate.</text>
</comment>
<dbReference type="EC" id="1.4.3.16" evidence="4 10"/>
<comment type="pathway">
    <text evidence="2 12">Cofactor biosynthesis; NAD(+) biosynthesis; iminoaspartate from L-aspartate (oxidase route): step 1/1.</text>
</comment>
<comment type="cofactor">
    <cofactor evidence="1 12">
        <name>FAD</name>
        <dbReference type="ChEBI" id="CHEBI:57692"/>
    </cofactor>
</comment>
<keyword evidence="17" id="KW-1185">Reference proteome</keyword>
<comment type="subcellular location">
    <subcellularLocation>
        <location evidence="12">Cytoplasm</location>
    </subcellularLocation>
</comment>
<keyword evidence="13" id="KW-0175">Coiled coil</keyword>
<name>A0AAU9CM27_9BACT</name>
<keyword evidence="6 12" id="KW-0662">Pyridine nucleotide biosynthesis</keyword>
<dbReference type="SUPFAM" id="SSF51905">
    <property type="entry name" value="FAD/NAD(P)-binding domain"/>
    <property type="match status" value="1"/>
</dbReference>
<accession>A0AAU9CM27</accession>
<keyword evidence="8 12" id="KW-0560">Oxidoreductase</keyword>
<evidence type="ECO:0000256" key="4">
    <source>
        <dbReference type="ARBA" id="ARBA00012173"/>
    </source>
</evidence>
<evidence type="ECO:0000256" key="8">
    <source>
        <dbReference type="ARBA" id="ARBA00023002"/>
    </source>
</evidence>
<dbReference type="EMBL" id="AP025314">
    <property type="protein sequence ID" value="BDD11263.1"/>
    <property type="molecule type" value="Genomic_DNA"/>
</dbReference>
<dbReference type="Proteomes" id="UP001348817">
    <property type="component" value="Chromosome"/>
</dbReference>
<dbReference type="SUPFAM" id="SSF56425">
    <property type="entry name" value="Succinate dehydrogenase/fumarate reductase flavoprotein, catalytic domain"/>
    <property type="match status" value="1"/>
</dbReference>